<evidence type="ECO:0000256" key="4">
    <source>
        <dbReference type="ARBA" id="ARBA00010429"/>
    </source>
</evidence>
<feature type="binding site" description="axial binding residue" evidence="21">
    <location>
        <position position="690"/>
    </location>
    <ligand>
        <name>siroheme</name>
        <dbReference type="ChEBI" id="CHEBI:60052"/>
    </ligand>
    <ligandPart>
        <name>Fe</name>
        <dbReference type="ChEBI" id="CHEBI:18248"/>
    </ligandPart>
</feature>
<dbReference type="InterPro" id="IPR045854">
    <property type="entry name" value="NO2/SO3_Rdtase_4Fe4S_sf"/>
</dbReference>
<dbReference type="GO" id="GO:0046872">
    <property type="term" value="F:metal ion binding"/>
    <property type="evidence" value="ECO:0007669"/>
    <property type="project" value="UniProtKB-KW"/>
</dbReference>
<comment type="pathway">
    <text evidence="3">Nitrogen metabolism; nitrate reduction (assimilation).</text>
</comment>
<dbReference type="SUPFAM" id="SSF56014">
    <property type="entry name" value="Nitrite and sulphite reductase 4Fe-4S domain-like"/>
    <property type="match status" value="1"/>
</dbReference>
<feature type="domain" description="Nitrite/Sulfite reductase ferredoxin-like" evidence="23">
    <location>
        <begin position="565"/>
        <end position="627"/>
    </location>
</feature>
<dbReference type="GO" id="GO:0050660">
    <property type="term" value="F:flavin adenine dinucleotide binding"/>
    <property type="evidence" value="ECO:0007669"/>
    <property type="project" value="UniProtKB-UniRule"/>
</dbReference>
<dbReference type="UniPathway" id="UPA00653"/>
<comment type="catalytic activity">
    <reaction evidence="19">
        <text>hydrogen sulfide + 6 oxidized [2Fe-2S]-[ferredoxin] + 3 H2O = sulfite + 6 reduced [2Fe-2S]-[ferredoxin] + 7 H(+)</text>
        <dbReference type="Rhea" id="RHEA:23132"/>
        <dbReference type="Rhea" id="RHEA-COMP:10000"/>
        <dbReference type="Rhea" id="RHEA-COMP:10001"/>
        <dbReference type="ChEBI" id="CHEBI:15377"/>
        <dbReference type="ChEBI" id="CHEBI:15378"/>
        <dbReference type="ChEBI" id="CHEBI:17359"/>
        <dbReference type="ChEBI" id="CHEBI:29919"/>
        <dbReference type="ChEBI" id="CHEBI:33737"/>
        <dbReference type="ChEBI" id="CHEBI:33738"/>
        <dbReference type="EC" id="1.8.7.1"/>
    </reaction>
</comment>
<evidence type="ECO:0000256" key="11">
    <source>
        <dbReference type="ARBA" id="ARBA00022784"/>
    </source>
</evidence>
<keyword evidence="9" id="KW-0001">2Fe-2S</keyword>
<dbReference type="GO" id="GO:0051539">
    <property type="term" value="F:4 iron, 4 sulfur cluster binding"/>
    <property type="evidence" value="ECO:0007669"/>
    <property type="project" value="UniProtKB-KW"/>
</dbReference>
<evidence type="ECO:0000259" key="22">
    <source>
        <dbReference type="Pfam" id="PF01077"/>
    </source>
</evidence>
<dbReference type="Gene3D" id="3.30.390.30">
    <property type="match status" value="1"/>
</dbReference>
<dbReference type="SUPFAM" id="SSF51905">
    <property type="entry name" value="FAD/NAD(P)-binding domain"/>
    <property type="match status" value="2"/>
</dbReference>
<dbReference type="CDD" id="cd19944">
    <property type="entry name" value="NirB_Fer2_BFD-like_2"/>
    <property type="match status" value="1"/>
</dbReference>
<evidence type="ECO:0000259" key="23">
    <source>
        <dbReference type="Pfam" id="PF03460"/>
    </source>
</evidence>
<evidence type="ECO:0000256" key="21">
    <source>
        <dbReference type="PIRSR" id="PIRSR037149-1"/>
    </source>
</evidence>
<dbReference type="FunFam" id="3.30.413.10:FF:000007">
    <property type="entry name" value="Nitrite reductase [NAD(P)H] large subunit"/>
    <property type="match status" value="1"/>
</dbReference>
<dbReference type="NCBIfam" id="TIGR02374">
    <property type="entry name" value="nitri_red_nirB"/>
    <property type="match status" value="1"/>
</dbReference>
<dbReference type="Gene3D" id="3.50.50.60">
    <property type="entry name" value="FAD/NAD(P)-binding domain"/>
    <property type="match status" value="2"/>
</dbReference>
<keyword evidence="10 21" id="KW-0479">Metal-binding</keyword>
<dbReference type="InterPro" id="IPR005117">
    <property type="entry name" value="NiRdtase/SiRdtase_haem-b_fer"/>
</dbReference>
<dbReference type="Pfam" id="PF04324">
    <property type="entry name" value="Fer2_BFD"/>
    <property type="match status" value="1"/>
</dbReference>
<dbReference type="InterPro" id="IPR006067">
    <property type="entry name" value="NO2/SO3_Rdtase_4Fe4S_dom"/>
</dbReference>
<dbReference type="EMBL" id="CP054038">
    <property type="protein sequence ID" value="QKJ19277.1"/>
    <property type="molecule type" value="Genomic_DNA"/>
</dbReference>
<dbReference type="Pfam" id="PF03460">
    <property type="entry name" value="NIR_SIR_ferr"/>
    <property type="match status" value="1"/>
</dbReference>
<evidence type="ECO:0000256" key="20">
    <source>
        <dbReference type="PIRNR" id="PIRNR037149"/>
    </source>
</evidence>
<comment type="cofactor">
    <cofactor evidence="1 20">
        <name>FAD</name>
        <dbReference type="ChEBI" id="CHEBI:57692"/>
    </cofactor>
</comment>
<feature type="binding site" evidence="21">
    <location>
        <position position="686"/>
    </location>
    <ligand>
        <name>[4Fe-4S] cluster</name>
        <dbReference type="ChEBI" id="CHEBI:49883"/>
    </ligand>
</feature>
<dbReference type="SUPFAM" id="SSF55124">
    <property type="entry name" value="Nitrite/Sulfite reductase N-terminal domain-like"/>
    <property type="match status" value="1"/>
</dbReference>
<evidence type="ECO:0000256" key="3">
    <source>
        <dbReference type="ARBA" id="ARBA00005096"/>
    </source>
</evidence>
<evidence type="ECO:0000256" key="19">
    <source>
        <dbReference type="ARBA" id="ARBA00049518"/>
    </source>
</evidence>
<keyword evidence="8 20" id="KW-0285">Flavoprotein</keyword>
<comment type="function">
    <text evidence="2">Catalyzes the reduction of sulfite to sulfide, a step in the biosynthesis of sulfur-containing amino acids and cofactors.</text>
</comment>
<comment type="similarity">
    <text evidence="4">Belongs to the nitrite and sulfite reductase 4Fe-4S domain family.</text>
</comment>
<dbReference type="InterPro" id="IPR041854">
    <property type="entry name" value="BFD-like_2Fe2S-bd_dom_sf"/>
</dbReference>
<dbReference type="InterPro" id="IPR036136">
    <property type="entry name" value="Nit/Sulf_reduc_fer-like_dom_sf"/>
</dbReference>
<keyword evidence="7 21" id="KW-0349">Heme</keyword>
<dbReference type="Gene3D" id="3.30.413.10">
    <property type="entry name" value="Sulfite Reductase Hemoprotein, domain 1"/>
    <property type="match status" value="1"/>
</dbReference>
<evidence type="ECO:0000256" key="6">
    <source>
        <dbReference type="ARBA" id="ARBA00022485"/>
    </source>
</evidence>
<keyword evidence="6 21" id="KW-0004">4Fe-4S</keyword>
<dbReference type="InterPro" id="IPR041575">
    <property type="entry name" value="Rubredoxin_C"/>
</dbReference>
<evidence type="ECO:0000259" key="24">
    <source>
        <dbReference type="Pfam" id="PF04324"/>
    </source>
</evidence>
<dbReference type="Gene3D" id="1.10.10.1100">
    <property type="entry name" value="BFD-like [2Fe-2S]-binding domain"/>
    <property type="match status" value="1"/>
</dbReference>
<dbReference type="Pfam" id="PF07992">
    <property type="entry name" value="Pyr_redox_2"/>
    <property type="match status" value="1"/>
</dbReference>
<dbReference type="InterPro" id="IPR017121">
    <property type="entry name" value="Nitrite_Rdtase_lsu"/>
</dbReference>
<accession>A0A7D4QCI1</accession>
<evidence type="ECO:0000256" key="10">
    <source>
        <dbReference type="ARBA" id="ARBA00022723"/>
    </source>
</evidence>
<feature type="binding site" evidence="21">
    <location>
        <position position="646"/>
    </location>
    <ligand>
        <name>[4Fe-4S] cluster</name>
        <dbReference type="ChEBI" id="CHEBI:49883"/>
    </ligand>
</feature>
<reference evidence="27 28" key="1">
    <citation type="submission" date="2020-05" db="EMBL/GenBank/DDBJ databases">
        <title>Strain PA2F3 complete genome.</title>
        <authorList>
            <person name="Kim Y.-S."/>
            <person name="Kim S.-J."/>
            <person name="Jung H.-k."/>
            <person name="Kim S.-E."/>
            <person name="Kim K.-H."/>
        </authorList>
    </citation>
    <scope>NUCLEOTIDE SEQUENCE [LARGE SCALE GENOMIC DNA]</scope>
    <source>
        <strain evidence="27 28">PA2F3</strain>
    </source>
</reference>
<feature type="domain" description="Nitrite/sulphite reductase 4Fe-4S" evidence="22">
    <location>
        <begin position="637"/>
        <end position="773"/>
    </location>
</feature>
<dbReference type="PROSITE" id="PS00018">
    <property type="entry name" value="EF_HAND_1"/>
    <property type="match status" value="1"/>
</dbReference>
<evidence type="ECO:0000256" key="12">
    <source>
        <dbReference type="ARBA" id="ARBA00022827"/>
    </source>
</evidence>
<dbReference type="InterPro" id="IPR052034">
    <property type="entry name" value="NasD-like"/>
</dbReference>
<dbReference type="PRINTS" id="PR00397">
    <property type="entry name" value="SIROHAEM"/>
</dbReference>
<dbReference type="EC" id="1.8.7.1" evidence="5"/>
<keyword evidence="16 21" id="KW-0411">Iron-sulfur</keyword>
<dbReference type="PRINTS" id="PR00368">
    <property type="entry name" value="FADPNR"/>
</dbReference>
<comment type="cofactor">
    <cofactor evidence="21">
        <name>siroheme</name>
        <dbReference type="ChEBI" id="CHEBI:60052"/>
    </cofactor>
    <text evidence="21">Binds 1 siroheme per subunit.</text>
</comment>
<dbReference type="PROSITE" id="PS00365">
    <property type="entry name" value="NIR_SIR"/>
    <property type="match status" value="1"/>
</dbReference>
<feature type="binding site" evidence="21">
    <location>
        <position position="690"/>
    </location>
    <ligand>
        <name>[4Fe-4S] cluster</name>
        <dbReference type="ChEBI" id="CHEBI:49883"/>
    </ligand>
</feature>
<comment type="cofactor">
    <cofactor evidence="18">
        <name>[2Fe-2S] cluster</name>
        <dbReference type="ChEBI" id="CHEBI:190135"/>
    </cofactor>
</comment>
<dbReference type="PANTHER" id="PTHR43809">
    <property type="entry name" value="NITRITE REDUCTASE (NADH) LARGE SUBUNIT"/>
    <property type="match status" value="1"/>
</dbReference>
<name>A0A7D4QCI1_9MICO</name>
<evidence type="ECO:0000256" key="7">
    <source>
        <dbReference type="ARBA" id="ARBA00022617"/>
    </source>
</evidence>
<dbReference type="InterPro" id="IPR036188">
    <property type="entry name" value="FAD/NAD-bd_sf"/>
</dbReference>
<keyword evidence="14 27" id="KW-0560">Oxidoreductase</keyword>
<evidence type="ECO:0000259" key="26">
    <source>
        <dbReference type="Pfam" id="PF18267"/>
    </source>
</evidence>
<evidence type="ECO:0000256" key="15">
    <source>
        <dbReference type="ARBA" id="ARBA00023004"/>
    </source>
</evidence>
<dbReference type="GO" id="GO:0098809">
    <property type="term" value="F:nitrite reductase activity"/>
    <property type="evidence" value="ECO:0007669"/>
    <property type="project" value="InterPro"/>
</dbReference>
<feature type="binding site" evidence="21">
    <location>
        <position position="652"/>
    </location>
    <ligand>
        <name>[4Fe-4S] cluster</name>
        <dbReference type="ChEBI" id="CHEBI:49883"/>
    </ligand>
</feature>
<evidence type="ECO:0000259" key="25">
    <source>
        <dbReference type="Pfam" id="PF07992"/>
    </source>
</evidence>
<dbReference type="Pfam" id="PF18267">
    <property type="entry name" value="Rubredoxin_C"/>
    <property type="match status" value="1"/>
</dbReference>
<keyword evidence="13" id="KW-0809">Transit peptide</keyword>
<keyword evidence="12 20" id="KW-0274">FAD</keyword>
<dbReference type="InterPro" id="IPR018247">
    <property type="entry name" value="EF_Hand_1_Ca_BS"/>
</dbReference>
<feature type="domain" description="BFD-like [2Fe-2S]-binding" evidence="24">
    <location>
        <begin position="427"/>
        <end position="475"/>
    </location>
</feature>
<dbReference type="InterPro" id="IPR012744">
    <property type="entry name" value="Nitri_red_NirB"/>
</dbReference>
<evidence type="ECO:0000256" key="1">
    <source>
        <dbReference type="ARBA" id="ARBA00001974"/>
    </source>
</evidence>
<protein>
    <recommendedName>
        <fullName evidence="5">assimilatory sulfite reductase (ferredoxin)</fullName>
        <ecNumber evidence="5">1.8.7.1</ecNumber>
    </recommendedName>
</protein>
<dbReference type="GO" id="GO:0042128">
    <property type="term" value="P:nitrate assimilation"/>
    <property type="evidence" value="ECO:0007669"/>
    <property type="project" value="UniProtKB-UniRule"/>
</dbReference>
<sequence length="858" mass="90292">MSLGATTGPHIVVVGAGMVAHRFVESLLSRADDTWRVTVIGEEPRGPYDRVGLTSFFAGATPDDLALDAEVLADERVRLMLGDPVARIDREANAVSTASGLSVPYDHLVLATGSYAARLAVDGFDLPGCFVYRTLDDVESLREFVQRRSAQLGRPLVGTVIGGGLLGLEAAGALQGLDVACTVVQSSDRLMSAQLDLPAGAALRRLIESRGIAVRTGSVTTRLDPDGTGQVGGLEFRDGTYAQTDVVVFTVGVRPRDELARRADLGVHPRGGVLIDAQCRTADPRILAVGEVASFDGMAVGLVAPGYAMAEVAATRLLGGEASFPGYDLSTKLKLSGVDVASFGDAFAETPGALDVVYADPVAGAYKKLVLSDDAKTLLGGILVGDASAYGSLRPLVGGALGGDPAAYLLPDGGVAAPTGDLPDEALVCSCNSVTAGTIRHAVHDEGCTDVTAVKACTKAGAACGSCVTMVKKIVGTELAKAGATLSNALCEHFDMSRRQLFDAVRVSGLTTFSAVIQRFGQGRGCDICKPALASILATLVRGHVLDGENATLQDTNDHVMANLQKDGSYSVVPRIPGGEITPEGLLVIGQVAKDFGLYTKITGGQRIDMFGARLEQLPAIWKRLVEAGMESGHAYGKSLRTVKSCVGSTWCRYGVQDSVGMAVQLELRYRGLRSPHKLKLGVSGCARECAEARGKDVGVIATEAGWNMYVGGNGGFTPRHAVLLAEGLSDAELLQAIDRFLMYYIFTADRLQRTAPWFEDLEGGLEELRAVIFDDSLGICADLDAAMSAHIDSYEDEWAATLKDPDKLRRFASFVNAPATPDPSLAYVPERGQVRPATSEERAGGVLIAGTTLEVRR</sequence>
<evidence type="ECO:0000256" key="5">
    <source>
        <dbReference type="ARBA" id="ARBA00012353"/>
    </source>
</evidence>
<dbReference type="AlphaFoldDB" id="A0A7D4QCI1"/>
<evidence type="ECO:0000256" key="18">
    <source>
        <dbReference type="ARBA" id="ARBA00034078"/>
    </source>
</evidence>
<dbReference type="Proteomes" id="UP000502498">
    <property type="component" value="Chromosome"/>
</dbReference>
<dbReference type="InterPro" id="IPR007419">
    <property type="entry name" value="BFD-like_2Fe2S-bd_dom"/>
</dbReference>
<dbReference type="InterPro" id="IPR016156">
    <property type="entry name" value="FAD/NAD-linked_Rdtase_dimer_sf"/>
</dbReference>
<dbReference type="NCBIfam" id="NF011565">
    <property type="entry name" value="PRK14989.1"/>
    <property type="match status" value="1"/>
</dbReference>
<organism evidence="27 28">
    <name type="scientific">Microbacterium hominis</name>
    <dbReference type="NCBI Taxonomy" id="162426"/>
    <lineage>
        <taxon>Bacteria</taxon>
        <taxon>Bacillati</taxon>
        <taxon>Actinomycetota</taxon>
        <taxon>Actinomycetes</taxon>
        <taxon>Micrococcales</taxon>
        <taxon>Microbacteriaceae</taxon>
        <taxon>Microbacterium</taxon>
    </lineage>
</organism>
<dbReference type="RefSeq" id="WP_172989718.1">
    <property type="nucleotide sequence ID" value="NZ_CP054038.1"/>
</dbReference>
<dbReference type="PANTHER" id="PTHR43809:SF1">
    <property type="entry name" value="NITRITE REDUCTASE (NADH) LARGE SUBUNIT"/>
    <property type="match status" value="1"/>
</dbReference>
<dbReference type="InterPro" id="IPR006066">
    <property type="entry name" value="NO2/SO3_Rdtase_FeS/sirohaem_BS"/>
</dbReference>
<dbReference type="InterPro" id="IPR023753">
    <property type="entry name" value="FAD/NAD-binding_dom"/>
</dbReference>
<gene>
    <name evidence="27" type="primary">nirB</name>
    <name evidence="27" type="ORF">HQM25_07780</name>
</gene>
<evidence type="ECO:0000256" key="14">
    <source>
        <dbReference type="ARBA" id="ARBA00023002"/>
    </source>
</evidence>
<dbReference type="GO" id="GO:0051537">
    <property type="term" value="F:2 iron, 2 sulfur cluster binding"/>
    <property type="evidence" value="ECO:0007669"/>
    <property type="project" value="UniProtKB-KW"/>
</dbReference>
<dbReference type="GO" id="GO:0050661">
    <property type="term" value="F:NADP binding"/>
    <property type="evidence" value="ECO:0007669"/>
    <property type="project" value="UniProtKB-UniRule"/>
</dbReference>
<feature type="domain" description="FAD/NAD(P)-binding" evidence="25">
    <location>
        <begin position="10"/>
        <end position="297"/>
    </location>
</feature>
<dbReference type="GO" id="GO:0050311">
    <property type="term" value="F:sulfite reductase (ferredoxin) activity"/>
    <property type="evidence" value="ECO:0007669"/>
    <property type="project" value="UniProtKB-EC"/>
</dbReference>
<evidence type="ECO:0000256" key="16">
    <source>
        <dbReference type="ARBA" id="ARBA00023014"/>
    </source>
</evidence>
<proteinExistence type="inferred from homology"/>
<evidence type="ECO:0000256" key="13">
    <source>
        <dbReference type="ARBA" id="ARBA00022946"/>
    </source>
</evidence>
<dbReference type="PIRSF" id="PIRSF037149">
    <property type="entry name" value="NirB"/>
    <property type="match status" value="1"/>
</dbReference>
<keyword evidence="11" id="KW-0883">Thioether bond</keyword>
<evidence type="ECO:0000256" key="2">
    <source>
        <dbReference type="ARBA" id="ARBA00003247"/>
    </source>
</evidence>
<feature type="domain" description="NADH-rubredoxin oxidoreductase C-terminal" evidence="26">
    <location>
        <begin position="330"/>
        <end position="393"/>
    </location>
</feature>
<dbReference type="Pfam" id="PF01077">
    <property type="entry name" value="NIR_SIR"/>
    <property type="match status" value="1"/>
</dbReference>
<evidence type="ECO:0000313" key="27">
    <source>
        <dbReference type="EMBL" id="QKJ19277.1"/>
    </source>
</evidence>
<keyword evidence="15 21" id="KW-0408">Iron</keyword>
<evidence type="ECO:0000256" key="17">
    <source>
        <dbReference type="ARBA" id="ARBA00023063"/>
    </source>
</evidence>
<evidence type="ECO:0000313" key="28">
    <source>
        <dbReference type="Proteomes" id="UP000502498"/>
    </source>
</evidence>
<evidence type="ECO:0000256" key="9">
    <source>
        <dbReference type="ARBA" id="ARBA00022714"/>
    </source>
</evidence>
<evidence type="ECO:0000256" key="8">
    <source>
        <dbReference type="ARBA" id="ARBA00022630"/>
    </source>
</evidence>
<keyword evidence="17 20" id="KW-0534">Nitrate assimilation</keyword>
<comment type="cofactor">
    <cofactor evidence="21">
        <name>[4Fe-4S] cluster</name>
        <dbReference type="ChEBI" id="CHEBI:49883"/>
    </cofactor>
    <text evidence="21">Binds 1 [4Fe-4S] cluster per subunit.</text>
</comment>
<dbReference type="GO" id="GO:0020037">
    <property type="term" value="F:heme binding"/>
    <property type="evidence" value="ECO:0007669"/>
    <property type="project" value="InterPro"/>
</dbReference>